<keyword evidence="1" id="KW-0812">Transmembrane</keyword>
<dbReference type="STRING" id="489703.SAMN04488038_11151"/>
<dbReference type="PANTHER" id="PTHR38446">
    <property type="entry name" value="BLL0914 PROTEIN"/>
    <property type="match status" value="1"/>
</dbReference>
<protein>
    <submittedName>
        <fullName evidence="2">Putative membrane protein</fullName>
    </submittedName>
</protein>
<feature type="transmembrane region" description="Helical" evidence="1">
    <location>
        <begin position="46"/>
        <end position="67"/>
    </location>
</feature>
<proteinExistence type="predicted"/>
<sequence length="116" mass="12645">MLAKLLTVLVALLHSYFLILEMFLWDKPLGRKTFKLTEEYAAQSRSLAANQGLYNGFLAAGLLWSLSLGEPGLPVRSFFLICVVVAGVFGALTVSRRIFFVQALPAALALVAGHFS</sequence>
<organism evidence="2 3">
    <name type="scientific">Solimonas aquatica</name>
    <dbReference type="NCBI Taxonomy" id="489703"/>
    <lineage>
        <taxon>Bacteria</taxon>
        <taxon>Pseudomonadati</taxon>
        <taxon>Pseudomonadota</taxon>
        <taxon>Gammaproteobacteria</taxon>
        <taxon>Nevskiales</taxon>
        <taxon>Nevskiaceae</taxon>
        <taxon>Solimonas</taxon>
    </lineage>
</organism>
<evidence type="ECO:0000256" key="1">
    <source>
        <dbReference type="SAM" id="Phobius"/>
    </source>
</evidence>
<dbReference type="PANTHER" id="PTHR38446:SF1">
    <property type="entry name" value="BLL0914 PROTEIN"/>
    <property type="match status" value="1"/>
</dbReference>
<dbReference type="Proteomes" id="UP000199233">
    <property type="component" value="Unassembled WGS sequence"/>
</dbReference>
<dbReference type="Pfam" id="PF06993">
    <property type="entry name" value="DUF1304"/>
    <property type="match status" value="1"/>
</dbReference>
<accession>A0A1H9J7Q1</accession>
<feature type="transmembrane region" description="Helical" evidence="1">
    <location>
        <begin position="73"/>
        <end position="92"/>
    </location>
</feature>
<keyword evidence="1" id="KW-0472">Membrane</keyword>
<evidence type="ECO:0000313" key="2">
    <source>
        <dbReference type="EMBL" id="SEQ82914.1"/>
    </source>
</evidence>
<feature type="transmembrane region" description="Helical" evidence="1">
    <location>
        <begin position="6"/>
        <end position="25"/>
    </location>
</feature>
<dbReference type="InterPro" id="IPR009732">
    <property type="entry name" value="DUF1304"/>
</dbReference>
<keyword evidence="1" id="KW-1133">Transmembrane helix</keyword>
<dbReference type="OrthoDB" id="9803832at2"/>
<gene>
    <name evidence="2" type="ORF">SAMN04488038_11151</name>
</gene>
<dbReference type="RefSeq" id="WP_093287474.1">
    <property type="nucleotide sequence ID" value="NZ_FOFS01000011.1"/>
</dbReference>
<keyword evidence="3" id="KW-1185">Reference proteome</keyword>
<reference evidence="2 3" key="1">
    <citation type="submission" date="2016-10" db="EMBL/GenBank/DDBJ databases">
        <authorList>
            <person name="de Groot N.N."/>
        </authorList>
    </citation>
    <scope>NUCLEOTIDE SEQUENCE [LARGE SCALE GENOMIC DNA]</scope>
    <source>
        <strain evidence="2 3">DSM 25927</strain>
    </source>
</reference>
<name>A0A1H9J7Q1_9GAMM</name>
<dbReference type="AlphaFoldDB" id="A0A1H9J7Q1"/>
<evidence type="ECO:0000313" key="3">
    <source>
        <dbReference type="Proteomes" id="UP000199233"/>
    </source>
</evidence>
<dbReference type="EMBL" id="FOFS01000011">
    <property type="protein sequence ID" value="SEQ82914.1"/>
    <property type="molecule type" value="Genomic_DNA"/>
</dbReference>